<dbReference type="Gene3D" id="1.10.10.2590">
    <property type="entry name" value="BEN domain"/>
    <property type="match status" value="1"/>
</dbReference>
<reference evidence="3" key="1">
    <citation type="submission" date="2025-08" db="UniProtKB">
        <authorList>
            <consortium name="RefSeq"/>
        </authorList>
    </citation>
    <scope>IDENTIFICATION</scope>
    <source>
        <tissue evidence="3">Whole Larva</tissue>
    </source>
</reference>
<accession>A0ABM1MHR6</accession>
<sequence>MAPKTIEILSTVEDYTECDLFVVTGDKISYIINYRDVVSDTRKIQLEKKLLFRSKNGDVLEGTLIFISTLHKDFYKPDIQDVYEYDKIQLSDEEMMEVEVKYIEEDTKVEDTNSLKRKRKVQKDKDEFVSFGLNKSLINKSIYKTINWSCYKIATRELLMALFSKVTLGTHGFKKQLFRKEKHLEKYLDSRIIEDIIHLVCEKCEKVRSSSVRAVISSKCSEENKIWKKLQNQLKKRTRK</sequence>
<organism evidence="2 3">
    <name type="scientific">Nicrophorus vespilloides</name>
    <name type="common">Boreal carrion beetle</name>
    <dbReference type="NCBI Taxonomy" id="110193"/>
    <lineage>
        <taxon>Eukaryota</taxon>
        <taxon>Metazoa</taxon>
        <taxon>Ecdysozoa</taxon>
        <taxon>Arthropoda</taxon>
        <taxon>Hexapoda</taxon>
        <taxon>Insecta</taxon>
        <taxon>Pterygota</taxon>
        <taxon>Neoptera</taxon>
        <taxon>Endopterygota</taxon>
        <taxon>Coleoptera</taxon>
        <taxon>Polyphaga</taxon>
        <taxon>Staphyliniformia</taxon>
        <taxon>Silphidae</taxon>
        <taxon>Nicrophorinae</taxon>
        <taxon>Nicrophorus</taxon>
    </lineage>
</organism>
<dbReference type="InterPro" id="IPR018379">
    <property type="entry name" value="BEN_domain"/>
</dbReference>
<dbReference type="GeneID" id="108560906"/>
<evidence type="ECO:0000259" key="1">
    <source>
        <dbReference type="PROSITE" id="PS51457"/>
    </source>
</evidence>
<gene>
    <name evidence="3" type="primary">LOC108560906</name>
</gene>
<evidence type="ECO:0000313" key="3">
    <source>
        <dbReference type="RefSeq" id="XP_017774116.1"/>
    </source>
</evidence>
<protein>
    <submittedName>
        <fullName evidence="3">Uncharacterized protein LOC108560906</fullName>
    </submittedName>
</protein>
<evidence type="ECO:0000313" key="2">
    <source>
        <dbReference type="Proteomes" id="UP000695000"/>
    </source>
</evidence>
<name>A0ABM1MHR6_NICVS</name>
<proteinExistence type="predicted"/>
<keyword evidence="2" id="KW-1185">Reference proteome</keyword>
<feature type="domain" description="BEN" evidence="1">
    <location>
        <begin position="133"/>
        <end position="227"/>
    </location>
</feature>
<dbReference type="RefSeq" id="XP_017774116.1">
    <property type="nucleotide sequence ID" value="XM_017918627.1"/>
</dbReference>
<dbReference type="Proteomes" id="UP000695000">
    <property type="component" value="Unplaced"/>
</dbReference>
<dbReference type="PROSITE" id="PS51457">
    <property type="entry name" value="BEN"/>
    <property type="match status" value="1"/>
</dbReference>